<dbReference type="AlphaFoldDB" id="A0A2M4CDC4"/>
<name>A0A2M4CDC4_9DIPT</name>
<accession>A0A2M4CDC4</accession>
<sequence>MMNLPPCLSACLSALYCSLSLVFPSVIAGSRYGQETSFSNTPCVWFANTGKAEYTGRAHRVEKGRKQNGNKIV</sequence>
<reference evidence="2" key="1">
    <citation type="submission" date="2018-01" db="EMBL/GenBank/DDBJ databases">
        <title>An insight into the sialome of Amazonian anophelines.</title>
        <authorList>
            <person name="Ribeiro J.M."/>
            <person name="Scarpassa V."/>
            <person name="Calvo E."/>
        </authorList>
    </citation>
    <scope>NUCLEOTIDE SEQUENCE</scope>
    <source>
        <tissue evidence="2">Salivary glands</tissue>
    </source>
</reference>
<dbReference type="EMBL" id="GGFJ01014179">
    <property type="protein sequence ID" value="MBW63320.1"/>
    <property type="molecule type" value="Transcribed_RNA"/>
</dbReference>
<feature type="chain" id="PRO_5014831138" evidence="1">
    <location>
        <begin position="30"/>
        <end position="73"/>
    </location>
</feature>
<evidence type="ECO:0000313" key="2">
    <source>
        <dbReference type="EMBL" id="MBW63320.1"/>
    </source>
</evidence>
<proteinExistence type="predicted"/>
<keyword evidence="1" id="KW-0732">Signal</keyword>
<feature type="signal peptide" evidence="1">
    <location>
        <begin position="1"/>
        <end position="29"/>
    </location>
</feature>
<protein>
    <submittedName>
        <fullName evidence="2">Putative secreted protein</fullName>
    </submittedName>
</protein>
<organism evidence="2">
    <name type="scientific">Anopheles marajoara</name>
    <dbReference type="NCBI Taxonomy" id="58244"/>
    <lineage>
        <taxon>Eukaryota</taxon>
        <taxon>Metazoa</taxon>
        <taxon>Ecdysozoa</taxon>
        <taxon>Arthropoda</taxon>
        <taxon>Hexapoda</taxon>
        <taxon>Insecta</taxon>
        <taxon>Pterygota</taxon>
        <taxon>Neoptera</taxon>
        <taxon>Endopterygota</taxon>
        <taxon>Diptera</taxon>
        <taxon>Nematocera</taxon>
        <taxon>Culicoidea</taxon>
        <taxon>Culicidae</taxon>
        <taxon>Anophelinae</taxon>
        <taxon>Anopheles</taxon>
    </lineage>
</organism>
<evidence type="ECO:0000256" key="1">
    <source>
        <dbReference type="SAM" id="SignalP"/>
    </source>
</evidence>